<reference evidence="1" key="1">
    <citation type="submission" date="2018-06" db="EMBL/GenBank/DDBJ databases">
        <authorList>
            <person name="Zhirakovskaya E."/>
        </authorList>
    </citation>
    <scope>NUCLEOTIDE SEQUENCE</scope>
</reference>
<gene>
    <name evidence="1" type="ORF">MNBD_GAMMA18-2209</name>
</gene>
<dbReference type="AlphaFoldDB" id="A0A3B0ZQY6"/>
<protein>
    <submittedName>
        <fullName evidence="1">Uncharacterized protein</fullName>
    </submittedName>
</protein>
<proteinExistence type="predicted"/>
<accession>A0A3B0ZQY6</accession>
<dbReference type="EMBL" id="UOFP01000223">
    <property type="protein sequence ID" value="VAW88469.1"/>
    <property type="molecule type" value="Genomic_DNA"/>
</dbReference>
<organism evidence="1">
    <name type="scientific">hydrothermal vent metagenome</name>
    <dbReference type="NCBI Taxonomy" id="652676"/>
    <lineage>
        <taxon>unclassified sequences</taxon>
        <taxon>metagenomes</taxon>
        <taxon>ecological metagenomes</taxon>
    </lineage>
</organism>
<evidence type="ECO:0000313" key="1">
    <source>
        <dbReference type="EMBL" id="VAW88469.1"/>
    </source>
</evidence>
<name>A0A3B0ZQY6_9ZZZZ</name>
<sequence length="95" mass="9999">MSRGLRALLLAMAILCAGNEALAMMASIFDVKSRYESRLLSLPGVISVGIGRASDGRTVIVVGVEDKASVEGSELPKQLEGYPVQVDVIGPVRAQ</sequence>